<evidence type="ECO:0000313" key="3">
    <source>
        <dbReference type="Proteomes" id="UP001149411"/>
    </source>
</evidence>
<evidence type="ECO:0000256" key="1">
    <source>
        <dbReference type="SAM" id="MobiDB-lite"/>
    </source>
</evidence>
<dbReference type="AlphaFoldDB" id="A0A9Q4C4Q2"/>
<feature type="compositionally biased region" description="Basic and acidic residues" evidence="1">
    <location>
        <begin position="21"/>
        <end position="50"/>
    </location>
</feature>
<proteinExistence type="predicted"/>
<comment type="caution">
    <text evidence="2">The sequence shown here is derived from an EMBL/GenBank/DDBJ whole genome shotgun (WGS) entry which is preliminary data.</text>
</comment>
<feature type="compositionally biased region" description="Basic residues" evidence="1">
    <location>
        <begin position="76"/>
        <end position="85"/>
    </location>
</feature>
<organism evidence="2 3">
    <name type="scientific">Halorutilus salinus</name>
    <dbReference type="NCBI Taxonomy" id="2487751"/>
    <lineage>
        <taxon>Archaea</taxon>
        <taxon>Methanobacteriati</taxon>
        <taxon>Methanobacteriota</taxon>
        <taxon>Stenosarchaea group</taxon>
        <taxon>Halobacteria</taxon>
        <taxon>Halorutilales</taxon>
        <taxon>Halorutilaceae</taxon>
        <taxon>Halorutilus</taxon>
    </lineage>
</organism>
<gene>
    <name evidence="2" type="ORF">EGH25_07090</name>
</gene>
<accession>A0A9Q4C4Q2</accession>
<feature type="compositionally biased region" description="Basic and acidic residues" evidence="1">
    <location>
        <begin position="63"/>
        <end position="75"/>
    </location>
</feature>
<evidence type="ECO:0000313" key="2">
    <source>
        <dbReference type="EMBL" id="MCX2819116.1"/>
    </source>
</evidence>
<dbReference type="Proteomes" id="UP001149411">
    <property type="component" value="Unassembled WGS sequence"/>
</dbReference>
<protein>
    <submittedName>
        <fullName evidence="2">Uncharacterized protein</fullName>
    </submittedName>
</protein>
<name>A0A9Q4C4Q2_9EURY</name>
<sequence>MNGRTWNPGDEDGTDEPNVGDENKDRDGDRGEGSDDGRDDEVKDGGEKTGADTGTVVRRRGKTRIEATRSQERSRGSGHRFVVRRGKFETETVDEEG</sequence>
<keyword evidence="3" id="KW-1185">Reference proteome</keyword>
<reference evidence="2" key="1">
    <citation type="submission" date="2022-09" db="EMBL/GenBank/DDBJ databases">
        <title>Haloadaptaus new haloarchaeum isolated from saline soil.</title>
        <authorList>
            <person name="Duran-Viseras A."/>
            <person name="Sanchez-Porro C."/>
            <person name="Ventosa A."/>
        </authorList>
    </citation>
    <scope>NUCLEOTIDE SEQUENCE</scope>
    <source>
        <strain evidence="2">F3-133</strain>
    </source>
</reference>
<feature type="compositionally biased region" description="Acidic residues" evidence="1">
    <location>
        <begin position="9"/>
        <end position="19"/>
    </location>
</feature>
<feature type="region of interest" description="Disordered" evidence="1">
    <location>
        <begin position="1"/>
        <end position="97"/>
    </location>
</feature>
<dbReference type="RefSeq" id="WP_266087115.1">
    <property type="nucleotide sequence ID" value="NZ_RKLV01000006.1"/>
</dbReference>
<dbReference type="EMBL" id="RKLV01000006">
    <property type="protein sequence ID" value="MCX2819116.1"/>
    <property type="molecule type" value="Genomic_DNA"/>
</dbReference>